<evidence type="ECO:0000313" key="2">
    <source>
        <dbReference type="EMBL" id="SHH96372.1"/>
    </source>
</evidence>
<protein>
    <submittedName>
        <fullName evidence="2">Spore cortex biosynthesis protein YabQ</fullName>
    </submittedName>
</protein>
<proteinExistence type="predicted"/>
<dbReference type="OrthoDB" id="1685240at2"/>
<dbReference type="InterPro" id="IPR019074">
    <property type="entry name" value="YabQ"/>
</dbReference>
<feature type="transmembrane region" description="Helical" evidence="1">
    <location>
        <begin position="41"/>
        <end position="64"/>
    </location>
</feature>
<feature type="transmembrane region" description="Helical" evidence="1">
    <location>
        <begin position="70"/>
        <end position="88"/>
    </location>
</feature>
<reference evidence="2 3" key="1">
    <citation type="submission" date="2016-11" db="EMBL/GenBank/DDBJ databases">
        <authorList>
            <person name="Jaros S."/>
            <person name="Januszkiewicz K."/>
            <person name="Wedrychowicz H."/>
        </authorList>
    </citation>
    <scope>NUCLEOTIDE SEQUENCE [LARGE SCALE GENOMIC DNA]</scope>
    <source>
        <strain evidence="2 3">DSM 8605</strain>
    </source>
</reference>
<keyword evidence="1" id="KW-1133">Transmembrane helix</keyword>
<dbReference type="RefSeq" id="WP_073340002.1">
    <property type="nucleotide sequence ID" value="NZ_FQXM01000025.1"/>
</dbReference>
<feature type="transmembrane region" description="Helical" evidence="1">
    <location>
        <begin position="100"/>
        <end position="124"/>
    </location>
</feature>
<dbReference type="Proteomes" id="UP000184447">
    <property type="component" value="Unassembled WGS sequence"/>
</dbReference>
<accession>A0A1M5X9P0</accession>
<sequence length="134" mass="15987">MIMSIDIQIKMMIYSLFTGIITGILFDVYRTIRGFENPNKVLTVLEDILFWILVGLLDFIFLLYNNYAYIGIYVYGFLFLGIFLYIKFSSKVFIKTINRILLFIVKIIRVVLNIIMYPFNLFYYNIIKKNRNNS</sequence>
<dbReference type="NCBIfam" id="TIGR02893">
    <property type="entry name" value="spore_yabQ"/>
    <property type="match status" value="1"/>
</dbReference>
<evidence type="ECO:0000256" key="1">
    <source>
        <dbReference type="SAM" id="Phobius"/>
    </source>
</evidence>
<keyword evidence="1" id="KW-0472">Membrane</keyword>
<dbReference type="AlphaFoldDB" id="A0A1M5X9P0"/>
<name>A0A1M5X9P0_9CLOT</name>
<organism evidence="2 3">
    <name type="scientific">Clostridium grantii DSM 8605</name>
    <dbReference type="NCBI Taxonomy" id="1121316"/>
    <lineage>
        <taxon>Bacteria</taxon>
        <taxon>Bacillati</taxon>
        <taxon>Bacillota</taxon>
        <taxon>Clostridia</taxon>
        <taxon>Eubacteriales</taxon>
        <taxon>Clostridiaceae</taxon>
        <taxon>Clostridium</taxon>
    </lineage>
</organism>
<gene>
    <name evidence="2" type="ORF">SAMN02745207_03474</name>
</gene>
<feature type="transmembrane region" description="Helical" evidence="1">
    <location>
        <begin position="12"/>
        <end position="29"/>
    </location>
</feature>
<keyword evidence="1" id="KW-0812">Transmembrane</keyword>
<keyword evidence="3" id="KW-1185">Reference proteome</keyword>
<dbReference type="STRING" id="1121316.SAMN02745207_03474"/>
<dbReference type="EMBL" id="FQXM01000025">
    <property type="protein sequence ID" value="SHH96372.1"/>
    <property type="molecule type" value="Genomic_DNA"/>
</dbReference>
<dbReference type="Pfam" id="PF09578">
    <property type="entry name" value="Spore_YabQ"/>
    <property type="match status" value="1"/>
</dbReference>
<evidence type="ECO:0000313" key="3">
    <source>
        <dbReference type="Proteomes" id="UP000184447"/>
    </source>
</evidence>